<dbReference type="Proteomes" id="UP000479000">
    <property type="component" value="Unassembled WGS sequence"/>
</dbReference>
<evidence type="ECO:0000313" key="3">
    <source>
        <dbReference type="Proteomes" id="UP000479000"/>
    </source>
</evidence>
<evidence type="ECO:0000313" key="2">
    <source>
        <dbReference type="EMBL" id="CAA9998999.1"/>
    </source>
</evidence>
<feature type="compositionally biased region" description="Polar residues" evidence="1">
    <location>
        <begin position="127"/>
        <end position="142"/>
    </location>
</feature>
<organism evidence="2 3">
    <name type="scientific">Nesidiocoris tenuis</name>
    <dbReference type="NCBI Taxonomy" id="355587"/>
    <lineage>
        <taxon>Eukaryota</taxon>
        <taxon>Metazoa</taxon>
        <taxon>Ecdysozoa</taxon>
        <taxon>Arthropoda</taxon>
        <taxon>Hexapoda</taxon>
        <taxon>Insecta</taxon>
        <taxon>Pterygota</taxon>
        <taxon>Neoptera</taxon>
        <taxon>Paraneoptera</taxon>
        <taxon>Hemiptera</taxon>
        <taxon>Heteroptera</taxon>
        <taxon>Panheteroptera</taxon>
        <taxon>Cimicomorpha</taxon>
        <taxon>Miridae</taxon>
        <taxon>Dicyphina</taxon>
        <taxon>Nesidiocoris</taxon>
    </lineage>
</organism>
<feature type="compositionally biased region" description="Polar residues" evidence="1">
    <location>
        <begin position="32"/>
        <end position="43"/>
    </location>
</feature>
<feature type="compositionally biased region" description="Polar residues" evidence="1">
    <location>
        <begin position="1"/>
        <end position="11"/>
    </location>
</feature>
<name>A0A6H5G9S7_9HEMI</name>
<protein>
    <submittedName>
        <fullName evidence="2">Uncharacterized protein</fullName>
    </submittedName>
</protein>
<feature type="non-terminal residue" evidence="2">
    <location>
        <position position="222"/>
    </location>
</feature>
<feature type="compositionally biased region" description="Polar residues" evidence="1">
    <location>
        <begin position="57"/>
        <end position="86"/>
    </location>
</feature>
<reference evidence="2 3" key="1">
    <citation type="submission" date="2020-02" db="EMBL/GenBank/DDBJ databases">
        <authorList>
            <person name="Ferguson B K."/>
        </authorList>
    </citation>
    <scope>NUCLEOTIDE SEQUENCE [LARGE SCALE GENOMIC DNA]</scope>
</reference>
<dbReference type="EMBL" id="CADCXU010008005">
    <property type="protein sequence ID" value="CAA9998999.1"/>
    <property type="molecule type" value="Genomic_DNA"/>
</dbReference>
<gene>
    <name evidence="2" type="ORF">NTEN_LOCUS5282</name>
</gene>
<proteinExistence type="predicted"/>
<sequence>MPMDQAPQSIKTEIGTYKRLPTFRSPRDLKLSQFQNVPASGQSAADGRPKKVFVPNLNASRLRNSENRTLNSQNVAESPKNDSANTARRESRGRRGGDERGRGRGRRPPREFIQQTGVFSQGLAPSMKTSSWNSSKYDSSPSVPAKPKLKANVGFFGPSVYANDLYTARPTEDSGLRRWPIEYENKWPLPTVTTSLQAADLLDNRYGMQDMRARSSNAVRGK</sequence>
<feature type="region of interest" description="Disordered" evidence="1">
    <location>
        <begin position="1"/>
        <end position="144"/>
    </location>
</feature>
<evidence type="ECO:0000256" key="1">
    <source>
        <dbReference type="SAM" id="MobiDB-lite"/>
    </source>
</evidence>
<accession>A0A6H5G9S7</accession>
<feature type="compositionally biased region" description="Basic and acidic residues" evidence="1">
    <location>
        <begin position="87"/>
        <end position="102"/>
    </location>
</feature>
<dbReference type="OrthoDB" id="6610612at2759"/>
<keyword evidence="3" id="KW-1185">Reference proteome</keyword>
<dbReference type="AlphaFoldDB" id="A0A6H5G9S7"/>